<dbReference type="SUPFAM" id="SSF48317">
    <property type="entry name" value="Acid phosphatase/Vanadium-dependent haloperoxidase"/>
    <property type="match status" value="1"/>
</dbReference>
<dbReference type="Gene3D" id="1.20.144.10">
    <property type="entry name" value="Phosphatidic acid phosphatase type 2/haloperoxidase"/>
    <property type="match status" value="1"/>
</dbReference>
<dbReference type="EC" id="3.1.3.2" evidence="1"/>
<evidence type="ECO:0000256" key="2">
    <source>
        <dbReference type="SAM" id="SignalP"/>
    </source>
</evidence>
<keyword evidence="1 4" id="KW-0378">Hydrolase</keyword>
<dbReference type="PROSITE" id="PS51257">
    <property type="entry name" value="PROKAR_LIPOPROTEIN"/>
    <property type="match status" value="1"/>
</dbReference>
<dbReference type="GO" id="GO:0030288">
    <property type="term" value="C:outer membrane-bounded periplasmic space"/>
    <property type="evidence" value="ECO:0007669"/>
    <property type="project" value="InterPro"/>
</dbReference>
<sequence length="277" mass="29184">MIRHAWVAAIAAMAASCAAPGGQAPQVEAKAEPKPIPEIRPGYLAGYMQMGSAPNSLAILPGPPAAGSPAQARDDASAKAAVELNGSARWSVAVQDAELKFPAAAETFSCALGVKVSPETTPRLYTMLRRTLVDTGLSTYPTKTKFQRPRPFMVNNAPMCTPQDEAELRKDGSYPSGHSAIGWGWALILAEAAPDRATEVLHRGRAFTQSRVVCNVHWLSDTEEGRMMGAATVAKLHDNADFKADIEAAKAEILAARAAGHLPTRDCAAETAALANG</sequence>
<dbReference type="InterPro" id="IPR036938">
    <property type="entry name" value="PAP2/HPO_sf"/>
</dbReference>
<dbReference type="SMART" id="SM00014">
    <property type="entry name" value="acidPPc"/>
    <property type="match status" value="1"/>
</dbReference>
<evidence type="ECO:0000313" key="5">
    <source>
        <dbReference type="Proteomes" id="UP000530564"/>
    </source>
</evidence>
<keyword evidence="2" id="KW-0732">Signal</keyword>
<organism evidence="4 5">
    <name type="scientific">Phenylobacterium haematophilum</name>
    <dbReference type="NCBI Taxonomy" id="98513"/>
    <lineage>
        <taxon>Bacteria</taxon>
        <taxon>Pseudomonadati</taxon>
        <taxon>Pseudomonadota</taxon>
        <taxon>Alphaproteobacteria</taxon>
        <taxon>Caulobacterales</taxon>
        <taxon>Caulobacteraceae</taxon>
        <taxon>Phenylobacterium</taxon>
    </lineage>
</organism>
<dbReference type="EMBL" id="JACIDK010000003">
    <property type="protein sequence ID" value="MBB3891994.1"/>
    <property type="molecule type" value="Genomic_DNA"/>
</dbReference>
<gene>
    <name evidence="4" type="ORF">GGQ61_002722</name>
</gene>
<dbReference type="RefSeq" id="WP_221221009.1">
    <property type="nucleotide sequence ID" value="NZ_JACIDK010000003.1"/>
</dbReference>
<evidence type="ECO:0000256" key="1">
    <source>
        <dbReference type="PIRNR" id="PIRNR000897"/>
    </source>
</evidence>
<comment type="catalytic activity">
    <reaction evidence="1">
        <text>a phosphate monoester + H2O = an alcohol + phosphate</text>
        <dbReference type="Rhea" id="RHEA:15017"/>
        <dbReference type="ChEBI" id="CHEBI:15377"/>
        <dbReference type="ChEBI" id="CHEBI:30879"/>
        <dbReference type="ChEBI" id="CHEBI:43474"/>
        <dbReference type="ChEBI" id="CHEBI:67140"/>
        <dbReference type="EC" id="3.1.3.2"/>
    </reaction>
</comment>
<comment type="caution">
    <text evidence="4">The sequence shown here is derived from an EMBL/GenBank/DDBJ whole genome shotgun (WGS) entry which is preliminary data.</text>
</comment>
<dbReference type="InterPro" id="IPR000326">
    <property type="entry name" value="PAP2/HPO"/>
</dbReference>
<name>A0A840A126_9CAUL</name>
<dbReference type="PRINTS" id="PR00483">
    <property type="entry name" value="BACPHPHTASE"/>
</dbReference>
<feature type="domain" description="Phosphatidic acid phosphatase type 2/haloperoxidase" evidence="3">
    <location>
        <begin position="123"/>
        <end position="237"/>
    </location>
</feature>
<proteinExistence type="inferred from homology"/>
<dbReference type="CDD" id="cd03397">
    <property type="entry name" value="PAP2_acid_phosphatase"/>
    <property type="match status" value="1"/>
</dbReference>
<comment type="similarity">
    <text evidence="1">Belongs to the class A bacterial acid phosphatase family.</text>
</comment>
<dbReference type="Pfam" id="PF01569">
    <property type="entry name" value="PAP2"/>
    <property type="match status" value="1"/>
</dbReference>
<evidence type="ECO:0000313" key="4">
    <source>
        <dbReference type="EMBL" id="MBB3891994.1"/>
    </source>
</evidence>
<dbReference type="PIRSF" id="PIRSF000897">
    <property type="entry name" value="Acid_Ptase_ClsA"/>
    <property type="match status" value="1"/>
</dbReference>
<protein>
    <recommendedName>
        <fullName evidence="1">Acid phosphatase</fullName>
        <ecNumber evidence="1">3.1.3.2</ecNumber>
    </recommendedName>
</protein>
<keyword evidence="5" id="KW-1185">Reference proteome</keyword>
<feature type="chain" id="PRO_5032875750" description="Acid phosphatase" evidence="2">
    <location>
        <begin position="19"/>
        <end position="277"/>
    </location>
</feature>
<dbReference type="Proteomes" id="UP000530564">
    <property type="component" value="Unassembled WGS sequence"/>
</dbReference>
<feature type="signal peptide" evidence="2">
    <location>
        <begin position="1"/>
        <end position="18"/>
    </location>
</feature>
<evidence type="ECO:0000259" key="3">
    <source>
        <dbReference type="SMART" id="SM00014"/>
    </source>
</evidence>
<dbReference type="GO" id="GO:0003993">
    <property type="term" value="F:acid phosphatase activity"/>
    <property type="evidence" value="ECO:0007669"/>
    <property type="project" value="UniProtKB-EC"/>
</dbReference>
<reference evidence="4 5" key="1">
    <citation type="submission" date="2020-08" db="EMBL/GenBank/DDBJ databases">
        <title>Genomic Encyclopedia of Type Strains, Phase IV (KMG-IV): sequencing the most valuable type-strain genomes for metagenomic binning, comparative biology and taxonomic classification.</title>
        <authorList>
            <person name="Goeker M."/>
        </authorList>
    </citation>
    <scope>NUCLEOTIDE SEQUENCE [LARGE SCALE GENOMIC DNA]</scope>
    <source>
        <strain evidence="4 5">DSM 21793</strain>
    </source>
</reference>
<dbReference type="InterPro" id="IPR001011">
    <property type="entry name" value="Acid_Pase_classA_bac"/>
</dbReference>
<dbReference type="AlphaFoldDB" id="A0A840A126"/>
<accession>A0A840A126</accession>